<evidence type="ECO:0000256" key="9">
    <source>
        <dbReference type="ARBA" id="ARBA00023140"/>
    </source>
</evidence>
<evidence type="ECO:0000256" key="4">
    <source>
        <dbReference type="ARBA" id="ARBA00022832"/>
    </source>
</evidence>
<dbReference type="SUPFAM" id="SSF52096">
    <property type="entry name" value="ClpP/crotonase"/>
    <property type="match status" value="1"/>
</dbReference>
<reference evidence="17" key="1">
    <citation type="submission" date="2019-01" db="EMBL/GenBank/DDBJ databases">
        <title>Cytophagaceae bacterium strain CAR-16.</title>
        <authorList>
            <person name="Chen W.-M."/>
        </authorList>
    </citation>
    <scope>NUCLEOTIDE SEQUENCE [LARGE SCALE GENOMIC DNA]</scope>
    <source>
        <strain evidence="17">CHR27</strain>
    </source>
</reference>
<gene>
    <name evidence="16" type="ORF">EQG66_13295</name>
</gene>
<dbReference type="GO" id="GO:0004300">
    <property type="term" value="F:enoyl-CoA hydratase activity"/>
    <property type="evidence" value="ECO:0007669"/>
    <property type="project" value="UniProtKB-ARBA"/>
</dbReference>
<dbReference type="Gene3D" id="3.90.226.10">
    <property type="entry name" value="2-enoyl-CoA Hydratase, Chain A, domain 1"/>
    <property type="match status" value="1"/>
</dbReference>
<sequence length="684" mass="72979">MVRIEWRNRVALLTIDNPPLNLLKAAVRAALLAAIRTAAASDPERIVITGAGKAFVAGADAREFGDAPIEPHLNDVLREIAQLSVPTIAAINGSALGGGLEIALACRCRVAAPSARLGLPEVTLGVVPGAGGTQRLPRIVGIPHALDMIVHGRLLSAREAHDIGLVDSVASDPVAAALGMDRNQLDTMLVADRRPAPAAHPDAVSAIARDAARRARGQKAPERALELVAGSTDWDLDVGMNREREAFLELRGSDQAKALRHIFFAERAASTRSCYPRPDRPIERAIVVGGGNMGASIAYALARASITVTLVEMDAQRAADARRRFSGLVEQGTKKGVLTEKEANSISSLTNVVVGLENLGAADIAIEAVFENFAVKKAIFAALGDNLPPSTILATNTSYLDVDLLAESVPEPARFLGLHFFSPAHVMKLLEIVRGGRTAPETLGVGIALARMLGKVPVVAGVCDGFIGNRILTRYRQTADILLAEGATPSSIDAAMRGFGMAMGPYEAQDMSGLDIAYANRQRQRLDGRADARMLPILECLVEEHGRLGRKSMAGWYDYDDAGRLRPSALVEDLIVAISAKEGFARRTLSEAQIVDRIITSMIVEACLILEEGIAASTQDIDLVLVHGYGFPRWRGGLMYHADTLTPACVVARITEFSSADPLGWRVPSLITNLVRDARSFADA</sequence>
<evidence type="ECO:0000256" key="5">
    <source>
        <dbReference type="ARBA" id="ARBA00022963"/>
    </source>
</evidence>
<keyword evidence="9" id="KW-0576">Peroxisome</keyword>
<dbReference type="Gene3D" id="1.10.1040.50">
    <property type="match status" value="1"/>
</dbReference>
<evidence type="ECO:0000256" key="1">
    <source>
        <dbReference type="ARBA" id="ARBA00004275"/>
    </source>
</evidence>
<keyword evidence="6" id="KW-0560">Oxidoreductase</keyword>
<keyword evidence="11" id="KW-0456">Lyase</keyword>
<name>A0A4Q1KDP3_9SPHN</name>
<proteinExistence type="predicted"/>
<dbReference type="OrthoDB" id="9771883at2"/>
<dbReference type="GO" id="GO:0016853">
    <property type="term" value="F:isomerase activity"/>
    <property type="evidence" value="ECO:0007669"/>
    <property type="project" value="UniProtKB-KW"/>
</dbReference>
<keyword evidence="8" id="KW-0443">Lipid metabolism</keyword>
<dbReference type="Gene3D" id="3.40.50.720">
    <property type="entry name" value="NAD(P)-binding Rossmann-like Domain"/>
    <property type="match status" value="1"/>
</dbReference>
<dbReference type="GO" id="GO:0070403">
    <property type="term" value="F:NAD+ binding"/>
    <property type="evidence" value="ECO:0007669"/>
    <property type="project" value="InterPro"/>
</dbReference>
<dbReference type="InterPro" id="IPR036291">
    <property type="entry name" value="NAD(P)-bd_dom_sf"/>
</dbReference>
<dbReference type="UniPathway" id="UPA00659"/>
<comment type="subcellular location">
    <subcellularLocation>
        <location evidence="1">Peroxisome</location>
    </subcellularLocation>
</comment>
<evidence type="ECO:0000259" key="15">
    <source>
        <dbReference type="Pfam" id="PF02737"/>
    </source>
</evidence>
<dbReference type="Pfam" id="PF00725">
    <property type="entry name" value="3HCDH"/>
    <property type="match status" value="1"/>
</dbReference>
<comment type="subunit">
    <text evidence="3">Monomer.</text>
</comment>
<evidence type="ECO:0000256" key="8">
    <source>
        <dbReference type="ARBA" id="ARBA00023098"/>
    </source>
</evidence>
<dbReference type="SUPFAM" id="SSF51735">
    <property type="entry name" value="NAD(P)-binding Rossmann-fold domains"/>
    <property type="match status" value="1"/>
</dbReference>
<dbReference type="InterPro" id="IPR001753">
    <property type="entry name" value="Enoyl-CoA_hydra/iso"/>
</dbReference>
<dbReference type="Pfam" id="PF02737">
    <property type="entry name" value="3HCDH_N"/>
    <property type="match status" value="1"/>
</dbReference>
<evidence type="ECO:0000259" key="14">
    <source>
        <dbReference type="Pfam" id="PF00725"/>
    </source>
</evidence>
<evidence type="ECO:0000313" key="16">
    <source>
        <dbReference type="EMBL" id="RXR26040.1"/>
    </source>
</evidence>
<feature type="domain" description="3-hydroxyacyl-CoA dehydrogenase NAD binding" evidence="15">
    <location>
        <begin position="286"/>
        <end position="460"/>
    </location>
</feature>
<dbReference type="InterPro" id="IPR006108">
    <property type="entry name" value="3HC_DH_C"/>
</dbReference>
<comment type="catalytic activity">
    <reaction evidence="13">
        <text>a (3S)-3-hydroxyacyl-CoA + NAD(+) = a 3-oxoacyl-CoA + NADH + H(+)</text>
        <dbReference type="Rhea" id="RHEA:22432"/>
        <dbReference type="ChEBI" id="CHEBI:15378"/>
        <dbReference type="ChEBI" id="CHEBI:57318"/>
        <dbReference type="ChEBI" id="CHEBI:57540"/>
        <dbReference type="ChEBI" id="CHEBI:57945"/>
        <dbReference type="ChEBI" id="CHEBI:90726"/>
        <dbReference type="EC" id="1.1.1.35"/>
    </reaction>
</comment>
<evidence type="ECO:0000256" key="7">
    <source>
        <dbReference type="ARBA" id="ARBA00023027"/>
    </source>
</evidence>
<comment type="pathway">
    <text evidence="2">Lipid metabolism; fatty acid beta-oxidation.</text>
</comment>
<keyword evidence="4" id="KW-0276">Fatty acid metabolism</keyword>
<evidence type="ECO:0000256" key="10">
    <source>
        <dbReference type="ARBA" id="ARBA00023235"/>
    </source>
</evidence>
<dbReference type="GO" id="GO:0006635">
    <property type="term" value="P:fatty acid beta-oxidation"/>
    <property type="evidence" value="ECO:0007669"/>
    <property type="project" value="UniProtKB-UniPathway"/>
</dbReference>
<keyword evidence="10" id="KW-0413">Isomerase</keyword>
<dbReference type="AlphaFoldDB" id="A0A4Q1KDP3"/>
<feature type="domain" description="3-hydroxyacyl-CoA dehydrogenase C-terminal" evidence="14">
    <location>
        <begin position="465"/>
        <end position="559"/>
    </location>
</feature>
<dbReference type="InterPro" id="IPR008927">
    <property type="entry name" value="6-PGluconate_DH-like_C_sf"/>
</dbReference>
<evidence type="ECO:0000256" key="13">
    <source>
        <dbReference type="ARBA" id="ARBA00049556"/>
    </source>
</evidence>
<evidence type="ECO:0000256" key="12">
    <source>
        <dbReference type="ARBA" id="ARBA00023268"/>
    </source>
</evidence>
<evidence type="ECO:0000256" key="3">
    <source>
        <dbReference type="ARBA" id="ARBA00011245"/>
    </source>
</evidence>
<evidence type="ECO:0000313" key="17">
    <source>
        <dbReference type="Proteomes" id="UP000290958"/>
    </source>
</evidence>
<dbReference type="PANTHER" id="PTHR23309">
    <property type="entry name" value="3-HYDROXYACYL-COA DEHYROGENASE"/>
    <property type="match status" value="1"/>
</dbReference>
<keyword evidence="5" id="KW-0442">Lipid degradation</keyword>
<dbReference type="Pfam" id="PF00378">
    <property type="entry name" value="ECH_1"/>
    <property type="match status" value="1"/>
</dbReference>
<evidence type="ECO:0000256" key="2">
    <source>
        <dbReference type="ARBA" id="ARBA00005005"/>
    </source>
</evidence>
<dbReference type="GO" id="GO:0003857">
    <property type="term" value="F:(3S)-3-hydroxyacyl-CoA dehydrogenase (NAD+) activity"/>
    <property type="evidence" value="ECO:0007669"/>
    <property type="project" value="UniProtKB-EC"/>
</dbReference>
<dbReference type="InterPro" id="IPR029045">
    <property type="entry name" value="ClpP/crotonase-like_dom_sf"/>
</dbReference>
<protein>
    <submittedName>
        <fullName evidence="16">FAD-dependent oxidoreductase</fullName>
    </submittedName>
</protein>
<dbReference type="CDD" id="cd06558">
    <property type="entry name" value="crotonase-like"/>
    <property type="match status" value="1"/>
</dbReference>
<keyword evidence="12" id="KW-0511">Multifunctional enzyme</keyword>
<dbReference type="EMBL" id="SBKP01000016">
    <property type="protein sequence ID" value="RXR26040.1"/>
    <property type="molecule type" value="Genomic_DNA"/>
</dbReference>
<accession>A0A4Q1KDP3</accession>
<dbReference type="PANTHER" id="PTHR23309:SF49">
    <property type="entry name" value="PEROXISOMAL BIFUNCTIONAL ENZYME"/>
    <property type="match status" value="1"/>
</dbReference>
<dbReference type="SUPFAM" id="SSF48179">
    <property type="entry name" value="6-phosphogluconate dehydrogenase C-terminal domain-like"/>
    <property type="match status" value="2"/>
</dbReference>
<organism evidence="16 17">
    <name type="scientific">Sphingobium fluviale</name>
    <dbReference type="NCBI Taxonomy" id="2506423"/>
    <lineage>
        <taxon>Bacteria</taxon>
        <taxon>Pseudomonadati</taxon>
        <taxon>Pseudomonadota</taxon>
        <taxon>Alphaproteobacteria</taxon>
        <taxon>Sphingomonadales</taxon>
        <taxon>Sphingomonadaceae</taxon>
        <taxon>Sphingobium</taxon>
    </lineage>
</organism>
<comment type="caution">
    <text evidence="16">The sequence shown here is derived from an EMBL/GenBank/DDBJ whole genome shotgun (WGS) entry which is preliminary data.</text>
</comment>
<evidence type="ECO:0000256" key="6">
    <source>
        <dbReference type="ARBA" id="ARBA00023002"/>
    </source>
</evidence>
<keyword evidence="17" id="KW-1185">Reference proteome</keyword>
<dbReference type="Proteomes" id="UP000290958">
    <property type="component" value="Unassembled WGS sequence"/>
</dbReference>
<evidence type="ECO:0000256" key="11">
    <source>
        <dbReference type="ARBA" id="ARBA00023239"/>
    </source>
</evidence>
<dbReference type="FunFam" id="3.40.50.720:FF:000009">
    <property type="entry name" value="Fatty oxidation complex, alpha subunit"/>
    <property type="match status" value="1"/>
</dbReference>
<dbReference type="InterPro" id="IPR006176">
    <property type="entry name" value="3-OHacyl-CoA_DH_NAD-bd"/>
</dbReference>
<keyword evidence="7" id="KW-0520">NAD</keyword>